<reference evidence="7 8" key="1">
    <citation type="submission" date="2016-07" db="EMBL/GenBank/DDBJ databases">
        <title>Genome analysis of Flavihumibacter stibioxidans YS-17.</title>
        <authorList>
            <person name="Shi K."/>
            <person name="Han Y."/>
            <person name="Wang G."/>
        </authorList>
    </citation>
    <scope>NUCLEOTIDE SEQUENCE [LARGE SCALE GENOMIC DNA]</scope>
    <source>
        <strain evidence="7 8">YS-17</strain>
    </source>
</reference>
<dbReference type="GO" id="GO:0008483">
    <property type="term" value="F:transaminase activity"/>
    <property type="evidence" value="ECO:0007669"/>
    <property type="project" value="UniProtKB-KW"/>
</dbReference>
<feature type="signal peptide" evidence="5">
    <location>
        <begin position="1"/>
        <end position="29"/>
    </location>
</feature>
<evidence type="ECO:0000313" key="7">
    <source>
        <dbReference type="EMBL" id="MBC6490546.1"/>
    </source>
</evidence>
<dbReference type="Pfam" id="PF00155">
    <property type="entry name" value="Aminotran_1_2"/>
    <property type="match status" value="1"/>
</dbReference>
<dbReference type="Proteomes" id="UP000765802">
    <property type="component" value="Unassembled WGS sequence"/>
</dbReference>
<dbReference type="InterPro" id="IPR015424">
    <property type="entry name" value="PyrdxlP-dep_Trfase"/>
</dbReference>
<dbReference type="PANTHER" id="PTHR43643">
    <property type="entry name" value="HISTIDINOL-PHOSPHATE AMINOTRANSFERASE 2"/>
    <property type="match status" value="1"/>
</dbReference>
<feature type="domain" description="Aminotransferase class I/classII large" evidence="6">
    <location>
        <begin position="67"/>
        <end position="389"/>
    </location>
</feature>
<dbReference type="CDD" id="cd00609">
    <property type="entry name" value="AAT_like"/>
    <property type="match status" value="1"/>
</dbReference>
<dbReference type="Gene3D" id="3.90.1150.10">
    <property type="entry name" value="Aspartate Aminotransferase, domain 1"/>
    <property type="match status" value="1"/>
</dbReference>
<dbReference type="SUPFAM" id="SSF53383">
    <property type="entry name" value="PLP-dependent transferases"/>
    <property type="match status" value="1"/>
</dbReference>
<keyword evidence="4" id="KW-0663">Pyridoxal phosphate</keyword>
<organism evidence="7 8">
    <name type="scientific">Flavihumibacter stibioxidans</name>
    <dbReference type="NCBI Taxonomy" id="1834163"/>
    <lineage>
        <taxon>Bacteria</taxon>
        <taxon>Pseudomonadati</taxon>
        <taxon>Bacteroidota</taxon>
        <taxon>Chitinophagia</taxon>
        <taxon>Chitinophagales</taxon>
        <taxon>Chitinophagaceae</taxon>
        <taxon>Flavihumibacter</taxon>
    </lineage>
</organism>
<dbReference type="InterPro" id="IPR015422">
    <property type="entry name" value="PyrdxlP-dep_Trfase_small"/>
</dbReference>
<gene>
    <name evidence="7" type="ORF">BC349_06185</name>
</gene>
<keyword evidence="5" id="KW-0732">Signal</keyword>
<evidence type="ECO:0000256" key="4">
    <source>
        <dbReference type="ARBA" id="ARBA00022898"/>
    </source>
</evidence>
<evidence type="ECO:0000313" key="8">
    <source>
        <dbReference type="Proteomes" id="UP000765802"/>
    </source>
</evidence>
<name>A0ABR7M686_9BACT</name>
<protein>
    <submittedName>
        <fullName evidence="7">Histidinol phosphate aminotransferase</fullName>
    </submittedName>
</protein>
<keyword evidence="3" id="KW-0808">Transferase</keyword>
<keyword evidence="8" id="KW-1185">Reference proteome</keyword>
<dbReference type="RefSeq" id="WP_187255841.1">
    <property type="nucleotide sequence ID" value="NZ_JBHULF010000006.1"/>
</dbReference>
<keyword evidence="2 7" id="KW-0032">Aminotransferase</keyword>
<feature type="chain" id="PRO_5047248874" evidence="5">
    <location>
        <begin position="30"/>
        <end position="394"/>
    </location>
</feature>
<evidence type="ECO:0000256" key="5">
    <source>
        <dbReference type="SAM" id="SignalP"/>
    </source>
</evidence>
<evidence type="ECO:0000256" key="1">
    <source>
        <dbReference type="ARBA" id="ARBA00007970"/>
    </source>
</evidence>
<evidence type="ECO:0000259" key="6">
    <source>
        <dbReference type="Pfam" id="PF00155"/>
    </source>
</evidence>
<comment type="caution">
    <text evidence="7">The sequence shown here is derived from an EMBL/GenBank/DDBJ whole genome shotgun (WGS) entry which is preliminary data.</text>
</comment>
<proteinExistence type="inferred from homology"/>
<dbReference type="InterPro" id="IPR004839">
    <property type="entry name" value="Aminotransferase_I/II_large"/>
</dbReference>
<dbReference type="EMBL" id="MBUA01000001">
    <property type="protein sequence ID" value="MBC6490546.1"/>
    <property type="molecule type" value="Genomic_DNA"/>
</dbReference>
<accession>A0ABR7M686</accession>
<dbReference type="Gene3D" id="3.40.640.10">
    <property type="entry name" value="Type I PLP-dependent aspartate aminotransferase-like (Major domain)"/>
    <property type="match status" value="1"/>
</dbReference>
<sequence length="394" mass="42720">MDRRQLLKSGFYSLGAAAGLSSLPLGAFADMTPAPDKQGRITRSPLVREILPARPPFSSMVAELKAKLNANENPYGPSYSAQQAVIHSVGRGNRYAWKELFDLINKIAGKEGIPANHIMMGPGSSDLLEKVAMVCFQKGGNIVSADPTYMSLVNVAKAVGAGWKAIPCKSDWSHDLSAMEAAIDANTRLVYICNPNNPTGAVTSGKELYDFCSRVSEKVPVFIDEAYMELADAGATESMVTLLAKNKNVIIARTFSKVMGLAGIRVGYIAALPSFLESIDQITRGGMGIAYTSIFAASASLDDGAFQSMTIERNLATKNWLYAELDKLGYQYINSHTNFVLFPIRKPGKTFLELMTAGGVGVRAFEIKNKPWCRVSIGTMEEMQLFVNTLKSIS</sequence>
<evidence type="ECO:0000256" key="3">
    <source>
        <dbReference type="ARBA" id="ARBA00022679"/>
    </source>
</evidence>
<dbReference type="InterPro" id="IPR050106">
    <property type="entry name" value="HistidinolP_aminotransfase"/>
</dbReference>
<evidence type="ECO:0000256" key="2">
    <source>
        <dbReference type="ARBA" id="ARBA00022576"/>
    </source>
</evidence>
<dbReference type="PANTHER" id="PTHR43643:SF3">
    <property type="entry name" value="HISTIDINOL-PHOSPHATE AMINOTRANSFERASE"/>
    <property type="match status" value="1"/>
</dbReference>
<comment type="similarity">
    <text evidence="1">Belongs to the class-II pyridoxal-phosphate-dependent aminotransferase family. Histidinol-phosphate aminotransferase subfamily.</text>
</comment>
<dbReference type="InterPro" id="IPR015421">
    <property type="entry name" value="PyrdxlP-dep_Trfase_major"/>
</dbReference>